<dbReference type="EMBL" id="JABELV010000088">
    <property type="protein sequence ID" value="KAG7531533.1"/>
    <property type="molecule type" value="Genomic_DNA"/>
</dbReference>
<dbReference type="SUPFAM" id="SSF56112">
    <property type="entry name" value="Protein kinase-like (PK-like)"/>
    <property type="match status" value="1"/>
</dbReference>
<dbReference type="InterPro" id="IPR011009">
    <property type="entry name" value="Kinase-like_dom_sf"/>
</dbReference>
<feature type="domain" description="Fungal-type protein kinase" evidence="2">
    <location>
        <begin position="176"/>
        <end position="369"/>
    </location>
</feature>
<gene>
    <name evidence="3" type="ORF">FFLO_04273</name>
</gene>
<organism evidence="3 4">
    <name type="scientific">Filobasidium floriforme</name>
    <dbReference type="NCBI Taxonomy" id="5210"/>
    <lineage>
        <taxon>Eukaryota</taxon>
        <taxon>Fungi</taxon>
        <taxon>Dikarya</taxon>
        <taxon>Basidiomycota</taxon>
        <taxon>Agaricomycotina</taxon>
        <taxon>Tremellomycetes</taxon>
        <taxon>Filobasidiales</taxon>
        <taxon>Filobasidiaceae</taxon>
        <taxon>Filobasidium</taxon>
    </lineage>
</organism>
<evidence type="ECO:0000259" key="2">
    <source>
        <dbReference type="Pfam" id="PF17667"/>
    </source>
</evidence>
<dbReference type="InterPro" id="IPR040976">
    <property type="entry name" value="Pkinase_fungal"/>
</dbReference>
<feature type="compositionally biased region" description="Polar residues" evidence="1">
    <location>
        <begin position="1"/>
        <end position="10"/>
    </location>
</feature>
<dbReference type="OrthoDB" id="5584477at2759"/>
<evidence type="ECO:0000313" key="4">
    <source>
        <dbReference type="Proteomes" id="UP000812966"/>
    </source>
</evidence>
<evidence type="ECO:0000313" key="3">
    <source>
        <dbReference type="EMBL" id="KAG7531533.1"/>
    </source>
</evidence>
<proteinExistence type="predicted"/>
<protein>
    <recommendedName>
        <fullName evidence="2">Fungal-type protein kinase domain-containing protein</fullName>
    </recommendedName>
</protein>
<keyword evidence="4" id="KW-1185">Reference proteome</keyword>
<reference evidence="3" key="1">
    <citation type="submission" date="2020-04" db="EMBL/GenBank/DDBJ databases">
        <title>Analysis of mating type loci in Filobasidium floriforme.</title>
        <authorList>
            <person name="Nowrousian M."/>
        </authorList>
    </citation>
    <scope>NUCLEOTIDE SEQUENCE</scope>
    <source>
        <strain evidence="3">CBS 6242</strain>
    </source>
</reference>
<dbReference type="Pfam" id="PF17667">
    <property type="entry name" value="Pkinase_fungal"/>
    <property type="match status" value="1"/>
</dbReference>
<sequence>MAASKNTASADTPLDIRCERGPPPPKKAGVDISQQALDAIEQDLIIESQSKLDPAMVDIRPHPSLSSADREAIEKIYESLLKEIRDETTEIGKIWYGIASHRPDAKEKPLSDLLVRLKKIIGQRIAAECRGSIKQAAQLFNSLGDVDMRDGDVPNANKSSTCDQKLDLLVHGIASELDDDVDWAQTLTFGVIKSSSAADLRDFLVGQLLRYERKLKQNHPITGRSCFFTLCGPILRLWYTDPVRVGTSAGYSFKDTNDFRQIFYIIAFFCGPEHDISEQWEPRNGKIVHIQDEIRRELPPYQYRLTEVKRLAVSATIWGRRTAAWSAKAVPLSESCPMPSKNYMVIKSTWLPCELHDHELNVLRRIASNRSESNKHFHIPIPIGKIVSGKTSKNREQKPGSSGMDINRWYTRDGGWRNSTFATFCVPGTHIRCGDQRQHLRLYRGFFEIIRFLASIGIHYRDLNNGNIMEAALDGECLVIDFGNARILKQRRGADSRRQSLENDFEISLDDSRSGTRKFLCRKIHRLAQQVDLCRQHMKELEVEEKDPAKHVRAAITADIVAKTYADVAQRHRHHRYVP</sequence>
<feature type="region of interest" description="Disordered" evidence="1">
    <location>
        <begin position="1"/>
        <end position="30"/>
    </location>
</feature>
<comment type="caution">
    <text evidence="3">The sequence shown here is derived from an EMBL/GenBank/DDBJ whole genome shotgun (WGS) entry which is preliminary data.</text>
</comment>
<name>A0A8K0NMH3_9TREE</name>
<evidence type="ECO:0000256" key="1">
    <source>
        <dbReference type="SAM" id="MobiDB-lite"/>
    </source>
</evidence>
<dbReference type="Gene3D" id="1.10.510.10">
    <property type="entry name" value="Transferase(Phosphotransferase) domain 1"/>
    <property type="match status" value="1"/>
</dbReference>
<accession>A0A8K0NMH3</accession>
<dbReference type="AlphaFoldDB" id="A0A8K0NMH3"/>
<dbReference type="Proteomes" id="UP000812966">
    <property type="component" value="Unassembled WGS sequence"/>
</dbReference>